<evidence type="ECO:0000313" key="2">
    <source>
        <dbReference type="EMBL" id="GJS98871.1"/>
    </source>
</evidence>
<dbReference type="Proteomes" id="UP001151760">
    <property type="component" value="Unassembled WGS sequence"/>
</dbReference>
<keyword evidence="3" id="KW-1185">Reference proteome</keyword>
<organism evidence="2 3">
    <name type="scientific">Tanacetum coccineum</name>
    <dbReference type="NCBI Taxonomy" id="301880"/>
    <lineage>
        <taxon>Eukaryota</taxon>
        <taxon>Viridiplantae</taxon>
        <taxon>Streptophyta</taxon>
        <taxon>Embryophyta</taxon>
        <taxon>Tracheophyta</taxon>
        <taxon>Spermatophyta</taxon>
        <taxon>Magnoliopsida</taxon>
        <taxon>eudicotyledons</taxon>
        <taxon>Gunneridae</taxon>
        <taxon>Pentapetalae</taxon>
        <taxon>asterids</taxon>
        <taxon>campanulids</taxon>
        <taxon>Asterales</taxon>
        <taxon>Asteraceae</taxon>
        <taxon>Asteroideae</taxon>
        <taxon>Anthemideae</taxon>
        <taxon>Anthemidinae</taxon>
        <taxon>Tanacetum</taxon>
    </lineage>
</organism>
<protein>
    <submittedName>
        <fullName evidence="2">Uncharacterized protein</fullName>
    </submittedName>
</protein>
<reference evidence="2" key="2">
    <citation type="submission" date="2022-01" db="EMBL/GenBank/DDBJ databases">
        <authorList>
            <person name="Yamashiro T."/>
            <person name="Shiraishi A."/>
            <person name="Satake H."/>
            <person name="Nakayama K."/>
        </authorList>
    </citation>
    <scope>NUCLEOTIDE SEQUENCE</scope>
</reference>
<comment type="caution">
    <text evidence="2">The sequence shown here is derived from an EMBL/GenBank/DDBJ whole genome shotgun (WGS) entry which is preliminary data.</text>
</comment>
<evidence type="ECO:0000313" key="3">
    <source>
        <dbReference type="Proteomes" id="UP001151760"/>
    </source>
</evidence>
<dbReference type="EMBL" id="BQNB010012077">
    <property type="protein sequence ID" value="GJS98871.1"/>
    <property type="molecule type" value="Genomic_DNA"/>
</dbReference>
<proteinExistence type="predicted"/>
<name>A0ABQ5ABB5_9ASTR</name>
<reference evidence="2" key="1">
    <citation type="journal article" date="2022" name="Int. J. Mol. Sci.">
        <title>Draft Genome of Tanacetum Coccineum: Genomic Comparison of Closely Related Tanacetum-Family Plants.</title>
        <authorList>
            <person name="Yamashiro T."/>
            <person name="Shiraishi A."/>
            <person name="Nakayama K."/>
            <person name="Satake H."/>
        </authorList>
    </citation>
    <scope>NUCLEOTIDE SEQUENCE</scope>
</reference>
<accession>A0ABQ5ABB5</accession>
<sequence>MKNSWSGKKRSSDEGSRGMDQGWYCKANAVSDLDLQSSSSEEGRRHLEDVHRLQEWVPSDTNVRGRQRENNLLHRSGNLLLCQDAIRSEECKGNLPKAGRFGFSSTIEKELRS</sequence>
<gene>
    <name evidence="2" type="ORF">Tco_0820041</name>
</gene>
<evidence type="ECO:0000256" key="1">
    <source>
        <dbReference type="SAM" id="MobiDB-lite"/>
    </source>
</evidence>
<feature type="region of interest" description="Disordered" evidence="1">
    <location>
        <begin position="1"/>
        <end position="21"/>
    </location>
</feature>